<dbReference type="SUPFAM" id="SSF46955">
    <property type="entry name" value="Putative DNA-binding domain"/>
    <property type="match status" value="1"/>
</dbReference>
<evidence type="ECO:0000313" key="5">
    <source>
        <dbReference type="Proteomes" id="UP001164726"/>
    </source>
</evidence>
<organism evidence="4 5">
    <name type="scientific">Fervidibacillus halotolerans</name>
    <dbReference type="NCBI Taxonomy" id="2980027"/>
    <lineage>
        <taxon>Bacteria</taxon>
        <taxon>Bacillati</taxon>
        <taxon>Bacillota</taxon>
        <taxon>Bacilli</taxon>
        <taxon>Bacillales</taxon>
        <taxon>Bacillaceae</taxon>
        <taxon>Fervidibacillus</taxon>
    </lineage>
</organism>
<dbReference type="PANTHER" id="PTHR30204:SF90">
    <property type="entry name" value="HTH-TYPE TRANSCRIPTIONAL ACTIVATOR MTA"/>
    <property type="match status" value="1"/>
</dbReference>
<name>A0A9E8M1M1_9BACI</name>
<dbReference type="PRINTS" id="PR00040">
    <property type="entry name" value="HTHMERR"/>
</dbReference>
<dbReference type="AlphaFoldDB" id="A0A9E8M1M1"/>
<proteinExistence type="predicted"/>
<dbReference type="CDD" id="cd01106">
    <property type="entry name" value="HTH_TipAL-Mta"/>
    <property type="match status" value="1"/>
</dbReference>
<dbReference type="Gene3D" id="1.10.1660.10">
    <property type="match status" value="1"/>
</dbReference>
<evidence type="ECO:0000256" key="1">
    <source>
        <dbReference type="ARBA" id="ARBA00023125"/>
    </source>
</evidence>
<gene>
    <name evidence="4" type="ORF">OE105_04640</name>
</gene>
<dbReference type="GO" id="GO:0003700">
    <property type="term" value="F:DNA-binding transcription factor activity"/>
    <property type="evidence" value="ECO:0007669"/>
    <property type="project" value="InterPro"/>
</dbReference>
<keyword evidence="5" id="KW-1185">Reference proteome</keyword>
<sequence>MYSIGEVSEKTGVTVRTLHYYDEIGLLKPTKDPKSRHRMYTDEDIFTLHKIISLKNLGMNLKQIRGILNKERIDLTVKKTLELEKEIISRKIKQMEKSINVIDRILDLLEEEGEVDSAILMSLVRSLQTEDEQKKWMKKYVDEQFVDSLFQLMKDEKIHMDKMFLQFAQKVKQLYGRPVDDKEVQTMVGNYLESSLQLFETEQVQSFKLTSEQVDFDELDRFAPSPFTKAEEKWLEEAFEYYFSKK</sequence>
<dbReference type="Gene3D" id="6.10.250.360">
    <property type="match status" value="1"/>
</dbReference>
<dbReference type="KEGG" id="fhl:OE105_04640"/>
<dbReference type="InterPro" id="IPR047057">
    <property type="entry name" value="MerR_fam"/>
</dbReference>
<dbReference type="Proteomes" id="UP001164726">
    <property type="component" value="Chromosome"/>
</dbReference>
<dbReference type="EMBL" id="CP106877">
    <property type="protein sequence ID" value="WAA13888.1"/>
    <property type="molecule type" value="Genomic_DNA"/>
</dbReference>
<dbReference type="PANTHER" id="PTHR30204">
    <property type="entry name" value="REDOX-CYCLING DRUG-SENSING TRANSCRIPTIONAL ACTIVATOR SOXR"/>
    <property type="match status" value="1"/>
</dbReference>
<dbReference type="SMART" id="SM00422">
    <property type="entry name" value="HTH_MERR"/>
    <property type="match status" value="1"/>
</dbReference>
<dbReference type="PROSITE" id="PS50937">
    <property type="entry name" value="HTH_MERR_2"/>
    <property type="match status" value="1"/>
</dbReference>
<dbReference type="RefSeq" id="WP_275422096.1">
    <property type="nucleotide sequence ID" value="NZ_CP106877.1"/>
</dbReference>
<feature type="coiled-coil region" evidence="2">
    <location>
        <begin position="78"/>
        <end position="112"/>
    </location>
</feature>
<dbReference type="Pfam" id="PF13411">
    <property type="entry name" value="MerR_1"/>
    <property type="match status" value="1"/>
</dbReference>
<dbReference type="InterPro" id="IPR009061">
    <property type="entry name" value="DNA-bd_dom_put_sf"/>
</dbReference>
<keyword evidence="1" id="KW-0238">DNA-binding</keyword>
<evidence type="ECO:0000313" key="4">
    <source>
        <dbReference type="EMBL" id="WAA13888.1"/>
    </source>
</evidence>
<reference evidence="4" key="1">
    <citation type="submission" date="2022-09" db="EMBL/GenBank/DDBJ databases">
        <title>Complete Genomes of Fervidibacillus albus and Fervidibacillus halotolerans isolated from tidal flat sediments.</title>
        <authorList>
            <person name="Kwon K.K."/>
            <person name="Yang S.-H."/>
            <person name="Park M.J."/>
            <person name="Oh H.-M."/>
        </authorList>
    </citation>
    <scope>NUCLEOTIDE SEQUENCE</scope>
    <source>
        <strain evidence="4">MEBiC13594</strain>
    </source>
</reference>
<dbReference type="PROSITE" id="PS00552">
    <property type="entry name" value="HTH_MERR_1"/>
    <property type="match status" value="1"/>
</dbReference>
<accession>A0A9E8M1M1</accession>
<evidence type="ECO:0000259" key="3">
    <source>
        <dbReference type="PROSITE" id="PS50937"/>
    </source>
</evidence>
<keyword evidence="2" id="KW-0175">Coiled coil</keyword>
<evidence type="ECO:0000256" key="2">
    <source>
        <dbReference type="SAM" id="Coils"/>
    </source>
</evidence>
<protein>
    <submittedName>
        <fullName evidence="4">MerR family transcriptional regulator</fullName>
    </submittedName>
</protein>
<dbReference type="InterPro" id="IPR000551">
    <property type="entry name" value="MerR-type_HTH_dom"/>
</dbReference>
<dbReference type="GO" id="GO:0003677">
    <property type="term" value="F:DNA binding"/>
    <property type="evidence" value="ECO:0007669"/>
    <property type="project" value="UniProtKB-KW"/>
</dbReference>
<feature type="domain" description="HTH merR-type" evidence="3">
    <location>
        <begin position="1"/>
        <end position="70"/>
    </location>
</feature>